<evidence type="ECO:0000313" key="4">
    <source>
        <dbReference type="EMBL" id="GAA4962070.1"/>
    </source>
</evidence>
<comment type="caution">
    <text evidence="4">The sequence shown here is derived from an EMBL/GenBank/DDBJ whole genome shotgun (WGS) entry which is preliminary data.</text>
</comment>
<dbReference type="InterPro" id="IPR041916">
    <property type="entry name" value="Anti_sigma_zinc_sf"/>
</dbReference>
<proteinExistence type="predicted"/>
<gene>
    <name evidence="4" type="ORF">GCM10023225_02060</name>
</gene>
<dbReference type="EMBL" id="BAABIL010000014">
    <property type="protein sequence ID" value="GAA4962070.1"/>
    <property type="molecule type" value="Genomic_DNA"/>
</dbReference>
<keyword evidence="2" id="KW-0804">Transcription</keyword>
<keyword evidence="1" id="KW-0805">Transcription regulation</keyword>
<dbReference type="Gene3D" id="1.10.10.1320">
    <property type="entry name" value="Anti-sigma factor, zinc-finger domain"/>
    <property type="match status" value="1"/>
</dbReference>
<dbReference type="NCBIfam" id="TIGR03988">
    <property type="entry name" value="antisig_RsrA"/>
    <property type="match status" value="1"/>
</dbReference>
<reference evidence="5" key="1">
    <citation type="journal article" date="2019" name="Int. J. Syst. Evol. Microbiol.">
        <title>The Global Catalogue of Microorganisms (GCM) 10K type strain sequencing project: providing services to taxonomists for standard genome sequencing and annotation.</title>
        <authorList>
            <consortium name="The Broad Institute Genomics Platform"/>
            <consortium name="The Broad Institute Genome Sequencing Center for Infectious Disease"/>
            <person name="Wu L."/>
            <person name="Ma J."/>
        </authorList>
    </citation>
    <scope>NUCLEOTIDE SEQUENCE [LARGE SCALE GENOMIC DNA]</scope>
    <source>
        <strain evidence="5">JCM 18126</strain>
    </source>
</reference>
<feature type="domain" description="Putative zinc-finger" evidence="3">
    <location>
        <begin position="19"/>
        <end position="52"/>
    </location>
</feature>
<evidence type="ECO:0000256" key="1">
    <source>
        <dbReference type="ARBA" id="ARBA00023015"/>
    </source>
</evidence>
<accession>A0ABP9H633</accession>
<dbReference type="RefSeq" id="WP_345710439.1">
    <property type="nucleotide sequence ID" value="NZ_BAABIL010000014.1"/>
</dbReference>
<dbReference type="Proteomes" id="UP001501195">
    <property type="component" value="Unassembled WGS sequence"/>
</dbReference>
<evidence type="ECO:0000313" key="5">
    <source>
        <dbReference type="Proteomes" id="UP001501195"/>
    </source>
</evidence>
<sequence length="96" mass="10514">MSGGLEAPGGAVPGRDEVCREVLQRAFEYIDGELGALDCDRIKQHLVDCASCMEEYTSSEHLKALIRRSCACDSAPIELRAKVLLRITEVRTGFSV</sequence>
<protein>
    <recommendedName>
        <fullName evidence="3">Putative zinc-finger domain-containing protein</fullName>
    </recommendedName>
</protein>
<dbReference type="InterPro" id="IPR024020">
    <property type="entry name" value="Anit_sigma_mycothiol_RsrA"/>
</dbReference>
<organism evidence="4 5">
    <name type="scientific">Kineococcus glutinatus</name>
    <dbReference type="NCBI Taxonomy" id="1070872"/>
    <lineage>
        <taxon>Bacteria</taxon>
        <taxon>Bacillati</taxon>
        <taxon>Actinomycetota</taxon>
        <taxon>Actinomycetes</taxon>
        <taxon>Kineosporiales</taxon>
        <taxon>Kineosporiaceae</taxon>
        <taxon>Kineococcus</taxon>
    </lineage>
</organism>
<dbReference type="InterPro" id="IPR027383">
    <property type="entry name" value="Znf_put"/>
</dbReference>
<keyword evidence="5" id="KW-1185">Reference proteome</keyword>
<name>A0ABP9H633_9ACTN</name>
<evidence type="ECO:0000256" key="2">
    <source>
        <dbReference type="ARBA" id="ARBA00023163"/>
    </source>
</evidence>
<dbReference type="Pfam" id="PF13490">
    <property type="entry name" value="zf-HC2"/>
    <property type="match status" value="1"/>
</dbReference>
<evidence type="ECO:0000259" key="3">
    <source>
        <dbReference type="Pfam" id="PF13490"/>
    </source>
</evidence>